<feature type="compositionally biased region" description="Gly residues" evidence="1">
    <location>
        <begin position="59"/>
        <end position="74"/>
    </location>
</feature>
<evidence type="ECO:0000313" key="3">
    <source>
        <dbReference type="Proteomes" id="UP000008021"/>
    </source>
</evidence>
<evidence type="ECO:0000313" key="2">
    <source>
        <dbReference type="EnsemblPlants" id="OMERI01G10640.1"/>
    </source>
</evidence>
<dbReference type="AlphaFoldDB" id="A0A0E0C0H1"/>
<dbReference type="Gramene" id="OMERI01G10640.1">
    <property type="protein sequence ID" value="OMERI01G10640.1"/>
    <property type="gene ID" value="OMERI01G10640"/>
</dbReference>
<protein>
    <submittedName>
        <fullName evidence="2">Uncharacterized protein</fullName>
    </submittedName>
</protein>
<feature type="region of interest" description="Disordered" evidence="1">
    <location>
        <begin position="51"/>
        <end position="165"/>
    </location>
</feature>
<proteinExistence type="predicted"/>
<reference evidence="2" key="1">
    <citation type="submission" date="2015-04" db="UniProtKB">
        <authorList>
            <consortium name="EnsemblPlants"/>
        </authorList>
    </citation>
    <scope>IDENTIFICATION</scope>
</reference>
<accession>A0A0E0C0H1</accession>
<sequence length="165" mass="17637">MSYVSQVPLHARALWPATEVLSQLARPATEVDLVRAGGKAERARAAVEAERAWEATSGGRAGGGASSGGRGGGGELERLTVEAEAERVDHAASDLARRRHRPPPLRVAVPSPNLHRTIPTSPTATQPWPEPRQLLLSGSSRGGRGATARPPGWRRARRCRRRGRG</sequence>
<evidence type="ECO:0000256" key="1">
    <source>
        <dbReference type="SAM" id="MobiDB-lite"/>
    </source>
</evidence>
<keyword evidence="3" id="KW-1185">Reference proteome</keyword>
<feature type="compositionally biased region" description="Basic and acidic residues" evidence="1">
    <location>
        <begin position="75"/>
        <end position="96"/>
    </location>
</feature>
<reference evidence="2" key="2">
    <citation type="submission" date="2018-05" db="EMBL/GenBank/DDBJ databases">
        <title>OmerRS3 (Oryza meridionalis Reference Sequence Version 3).</title>
        <authorList>
            <person name="Zhang J."/>
            <person name="Kudrna D."/>
            <person name="Lee S."/>
            <person name="Talag J."/>
            <person name="Welchert J."/>
            <person name="Wing R.A."/>
        </authorList>
    </citation>
    <scope>NUCLEOTIDE SEQUENCE [LARGE SCALE GENOMIC DNA]</scope>
    <source>
        <strain evidence="2">cv. OR44</strain>
    </source>
</reference>
<name>A0A0E0C0H1_9ORYZ</name>
<organism evidence="2">
    <name type="scientific">Oryza meridionalis</name>
    <dbReference type="NCBI Taxonomy" id="40149"/>
    <lineage>
        <taxon>Eukaryota</taxon>
        <taxon>Viridiplantae</taxon>
        <taxon>Streptophyta</taxon>
        <taxon>Embryophyta</taxon>
        <taxon>Tracheophyta</taxon>
        <taxon>Spermatophyta</taxon>
        <taxon>Magnoliopsida</taxon>
        <taxon>Liliopsida</taxon>
        <taxon>Poales</taxon>
        <taxon>Poaceae</taxon>
        <taxon>BOP clade</taxon>
        <taxon>Oryzoideae</taxon>
        <taxon>Oryzeae</taxon>
        <taxon>Oryzinae</taxon>
        <taxon>Oryza</taxon>
    </lineage>
</organism>
<dbReference type="EnsemblPlants" id="OMERI01G10640.1">
    <property type="protein sequence ID" value="OMERI01G10640.1"/>
    <property type="gene ID" value="OMERI01G10640"/>
</dbReference>
<feature type="compositionally biased region" description="Basic residues" evidence="1">
    <location>
        <begin position="152"/>
        <end position="165"/>
    </location>
</feature>
<dbReference type="Proteomes" id="UP000008021">
    <property type="component" value="Chromosome 1"/>
</dbReference>
<dbReference type="HOGENOM" id="CLU_1613432_0_0_1"/>